<evidence type="ECO:0000256" key="2">
    <source>
        <dbReference type="ARBA" id="ARBA00022723"/>
    </source>
</evidence>
<sequence length="650" mass="73061">MDSSTSTPENDPPGRRPKKACTGCRQQKVRCDVSEDHDKPCTRCRKLHLECVISEPFKREHKRQRLSELEKERDALRRRLEANQDGVHQSPIAMLSAAAELDASRSRATRILPVTPVTTNGLSSAGETHPENDTPLILVRQPSEGVSTGSGPTEPRSLCGLHLPSDVIDDLFRIYFDQYARFIPILDPNISPNAFYAQSSLLFWTIISLASRRYTKDPTISPLVATKVVHLAYESLQNTKVDIPIVQGLLLVLSWPLPKTYLTKDYAFPMAGAMIHTAMGLGLHSPLSSQDFSRVKIKLSESDINAQTELWAYCVITYQKVCAFTGHLPVTTFHSGKDPGQTKTLFKRLSPFVRFELKVYGVLTKAFAALSENGLRSLSVHQERSLAILLKVFEEQLNDLEADIATEPQKVQLNLARMTIRIFHFFRNPSIDQTTGLVSLYTSCTVVLDLINNHDEEYQLLHSAPAAIMNAVLLASHTLLRMLKGSFSQYLDFETAKSYFFLGINLSKRLSCFSNDAMDKNAELLPMIWNSPKAFHKPDGSEFTVLRIRSRLAMSAVFDSLWWWREEFAGQSGAYPPSEEDSRKDCRSFPTIQDDTSTFPIREPYSLLDDQFMAEFGWAVDENAVFPSLGVQDTGLPLGPTMEEPQIFSQ</sequence>
<evidence type="ECO:0000256" key="3">
    <source>
        <dbReference type="ARBA" id="ARBA00022833"/>
    </source>
</evidence>
<dbReference type="FunFam" id="4.10.240.10:FF:000003">
    <property type="entry name" value="C6 transcription factor (Leu3)"/>
    <property type="match status" value="1"/>
</dbReference>
<dbReference type="GO" id="GO:0000976">
    <property type="term" value="F:transcription cis-regulatory region binding"/>
    <property type="evidence" value="ECO:0007669"/>
    <property type="project" value="TreeGrafter"/>
</dbReference>
<evidence type="ECO:0000256" key="9">
    <source>
        <dbReference type="SAM" id="MobiDB-lite"/>
    </source>
</evidence>
<dbReference type="Pfam" id="PF04082">
    <property type="entry name" value="Fungal_trans"/>
    <property type="match status" value="1"/>
</dbReference>
<gene>
    <name evidence="11" type="ORF">BDY21DRAFT_332302</name>
</gene>
<dbReference type="InterPro" id="IPR007219">
    <property type="entry name" value="XnlR_reg_dom"/>
</dbReference>
<dbReference type="PANTHER" id="PTHR31845">
    <property type="entry name" value="FINGER DOMAIN PROTEIN, PUTATIVE-RELATED"/>
    <property type="match status" value="1"/>
</dbReference>
<keyword evidence="6" id="KW-0804">Transcription</keyword>
<dbReference type="GO" id="GO:0005634">
    <property type="term" value="C:nucleus"/>
    <property type="evidence" value="ECO:0007669"/>
    <property type="project" value="UniProtKB-SubCell"/>
</dbReference>
<dbReference type="GO" id="GO:0000981">
    <property type="term" value="F:DNA-binding transcription factor activity, RNA polymerase II-specific"/>
    <property type="evidence" value="ECO:0007669"/>
    <property type="project" value="InterPro"/>
</dbReference>
<dbReference type="GO" id="GO:0001216">
    <property type="term" value="F:DNA-binding transcription activator activity"/>
    <property type="evidence" value="ECO:0007669"/>
    <property type="project" value="UniProtKB-ARBA"/>
</dbReference>
<keyword evidence="2" id="KW-0479">Metal-binding</keyword>
<dbReference type="AlphaFoldDB" id="A0A6A6PBX7"/>
<keyword evidence="5" id="KW-0238">DNA-binding</keyword>
<dbReference type="Pfam" id="PF00172">
    <property type="entry name" value="Zn_clus"/>
    <property type="match status" value="1"/>
</dbReference>
<evidence type="ECO:0000313" key="11">
    <source>
        <dbReference type="EMBL" id="KAF2461481.1"/>
    </source>
</evidence>
<reference evidence="11" key="1">
    <citation type="journal article" date="2020" name="Stud. Mycol.">
        <title>101 Dothideomycetes genomes: a test case for predicting lifestyles and emergence of pathogens.</title>
        <authorList>
            <person name="Haridas S."/>
            <person name="Albert R."/>
            <person name="Binder M."/>
            <person name="Bloem J."/>
            <person name="Labutti K."/>
            <person name="Salamov A."/>
            <person name="Andreopoulos B."/>
            <person name="Baker S."/>
            <person name="Barry K."/>
            <person name="Bills G."/>
            <person name="Bluhm B."/>
            <person name="Cannon C."/>
            <person name="Castanera R."/>
            <person name="Culley D."/>
            <person name="Daum C."/>
            <person name="Ezra D."/>
            <person name="Gonzalez J."/>
            <person name="Henrissat B."/>
            <person name="Kuo A."/>
            <person name="Liang C."/>
            <person name="Lipzen A."/>
            <person name="Lutzoni F."/>
            <person name="Magnuson J."/>
            <person name="Mondo S."/>
            <person name="Nolan M."/>
            <person name="Ohm R."/>
            <person name="Pangilinan J."/>
            <person name="Park H.-J."/>
            <person name="Ramirez L."/>
            <person name="Alfaro M."/>
            <person name="Sun H."/>
            <person name="Tritt A."/>
            <person name="Yoshinaga Y."/>
            <person name="Zwiers L.-H."/>
            <person name="Turgeon B."/>
            <person name="Goodwin S."/>
            <person name="Spatafora J."/>
            <person name="Crous P."/>
            <person name="Grigoriev I."/>
        </authorList>
    </citation>
    <scope>NUCLEOTIDE SEQUENCE</scope>
    <source>
        <strain evidence="11">ATCC 16933</strain>
    </source>
</reference>
<dbReference type="PROSITE" id="PS00463">
    <property type="entry name" value="ZN2_CY6_FUNGAL_1"/>
    <property type="match status" value="1"/>
</dbReference>
<dbReference type="GO" id="GO:0008270">
    <property type="term" value="F:zinc ion binding"/>
    <property type="evidence" value="ECO:0007669"/>
    <property type="project" value="InterPro"/>
</dbReference>
<proteinExistence type="predicted"/>
<dbReference type="Proteomes" id="UP000799766">
    <property type="component" value="Unassembled WGS sequence"/>
</dbReference>
<accession>A0A6A6PBX7</accession>
<evidence type="ECO:0000256" key="6">
    <source>
        <dbReference type="ARBA" id="ARBA00023163"/>
    </source>
</evidence>
<dbReference type="PROSITE" id="PS50048">
    <property type="entry name" value="ZN2_CY6_FUNGAL_2"/>
    <property type="match status" value="1"/>
</dbReference>
<keyword evidence="12" id="KW-1185">Reference proteome</keyword>
<comment type="subcellular location">
    <subcellularLocation>
        <location evidence="1">Nucleus</location>
    </subcellularLocation>
</comment>
<dbReference type="PANTHER" id="PTHR31845:SF21">
    <property type="entry name" value="REGULATORY PROTEIN LEU3"/>
    <property type="match status" value="1"/>
</dbReference>
<keyword evidence="8" id="KW-0175">Coiled coil</keyword>
<evidence type="ECO:0000256" key="5">
    <source>
        <dbReference type="ARBA" id="ARBA00023125"/>
    </source>
</evidence>
<dbReference type="CDD" id="cd12148">
    <property type="entry name" value="fungal_TF_MHR"/>
    <property type="match status" value="1"/>
</dbReference>
<feature type="region of interest" description="Disordered" evidence="9">
    <location>
        <begin position="1"/>
        <end position="22"/>
    </location>
</feature>
<dbReference type="CDD" id="cd00067">
    <property type="entry name" value="GAL4"/>
    <property type="match status" value="1"/>
</dbReference>
<dbReference type="InterPro" id="IPR001138">
    <property type="entry name" value="Zn2Cys6_DnaBD"/>
</dbReference>
<name>A0A6A6PBX7_9PEZI</name>
<feature type="domain" description="Zn(2)-C6 fungal-type" evidence="10">
    <location>
        <begin position="20"/>
        <end position="53"/>
    </location>
</feature>
<dbReference type="EMBL" id="MU001671">
    <property type="protein sequence ID" value="KAF2461481.1"/>
    <property type="molecule type" value="Genomic_DNA"/>
</dbReference>
<dbReference type="OrthoDB" id="2341546at2759"/>
<dbReference type="SMART" id="SM00066">
    <property type="entry name" value="GAL4"/>
    <property type="match status" value="1"/>
</dbReference>
<dbReference type="InterPro" id="IPR036864">
    <property type="entry name" value="Zn2-C6_fun-type_DNA-bd_sf"/>
</dbReference>
<organism evidence="11 12">
    <name type="scientific">Lineolata rhizophorae</name>
    <dbReference type="NCBI Taxonomy" id="578093"/>
    <lineage>
        <taxon>Eukaryota</taxon>
        <taxon>Fungi</taxon>
        <taxon>Dikarya</taxon>
        <taxon>Ascomycota</taxon>
        <taxon>Pezizomycotina</taxon>
        <taxon>Dothideomycetes</taxon>
        <taxon>Dothideomycetes incertae sedis</taxon>
        <taxon>Lineolatales</taxon>
        <taxon>Lineolataceae</taxon>
        <taxon>Lineolata</taxon>
    </lineage>
</organism>
<evidence type="ECO:0000256" key="7">
    <source>
        <dbReference type="ARBA" id="ARBA00023242"/>
    </source>
</evidence>
<evidence type="ECO:0000256" key="4">
    <source>
        <dbReference type="ARBA" id="ARBA00023015"/>
    </source>
</evidence>
<feature type="coiled-coil region" evidence="8">
    <location>
        <begin position="59"/>
        <end position="86"/>
    </location>
</feature>
<keyword evidence="7" id="KW-0539">Nucleus</keyword>
<keyword evidence="4" id="KW-0805">Transcription regulation</keyword>
<dbReference type="Gene3D" id="4.10.240.10">
    <property type="entry name" value="Zn(2)-C6 fungal-type DNA-binding domain"/>
    <property type="match status" value="1"/>
</dbReference>
<evidence type="ECO:0000313" key="12">
    <source>
        <dbReference type="Proteomes" id="UP000799766"/>
    </source>
</evidence>
<protein>
    <submittedName>
        <fullName evidence="11">Zn(II)2Cys6 transcription factor</fullName>
    </submittedName>
</protein>
<evidence type="ECO:0000256" key="8">
    <source>
        <dbReference type="SAM" id="Coils"/>
    </source>
</evidence>
<evidence type="ECO:0000256" key="1">
    <source>
        <dbReference type="ARBA" id="ARBA00004123"/>
    </source>
</evidence>
<keyword evidence="3" id="KW-0862">Zinc</keyword>
<dbReference type="SUPFAM" id="SSF57701">
    <property type="entry name" value="Zn2/Cys6 DNA-binding domain"/>
    <property type="match status" value="1"/>
</dbReference>
<dbReference type="InterPro" id="IPR051089">
    <property type="entry name" value="prtT"/>
</dbReference>
<evidence type="ECO:0000259" key="10">
    <source>
        <dbReference type="PROSITE" id="PS50048"/>
    </source>
</evidence>